<sequence>MSTTPSRLEALSLVTTTFRVGRHYRCTMTIPRPEPGSALSMACEWEPSTPKRLNDREMRDYRRGRNAALSEVARLIGGDVMCIEV</sequence>
<evidence type="ECO:0000313" key="1">
    <source>
        <dbReference type="EMBL" id="QNT69129.1"/>
    </source>
</evidence>
<accession>A0A7H1N093</accession>
<dbReference type="Proteomes" id="UP000516369">
    <property type="component" value="Chromosome"/>
</dbReference>
<dbReference type="EMBL" id="CP053923">
    <property type="protein sequence ID" value="QNT69129.1"/>
    <property type="molecule type" value="Genomic_DNA"/>
</dbReference>
<proteinExistence type="predicted"/>
<evidence type="ECO:0000313" key="2">
    <source>
        <dbReference type="Proteomes" id="UP000516369"/>
    </source>
</evidence>
<dbReference type="KEGG" id="dvn:HQ394_06930"/>
<protein>
    <submittedName>
        <fullName evidence="1">Uncharacterized protein</fullName>
    </submittedName>
</protein>
<name>A0A7H1N093_9PROT</name>
<dbReference type="RefSeq" id="WP_190262641.1">
    <property type="nucleotide sequence ID" value="NZ_CP053923.1"/>
</dbReference>
<organism evidence="1 2">
    <name type="scientific">Defluviicoccus vanus</name>
    <dbReference type="NCBI Taxonomy" id="111831"/>
    <lineage>
        <taxon>Bacteria</taxon>
        <taxon>Pseudomonadati</taxon>
        <taxon>Pseudomonadota</taxon>
        <taxon>Alphaproteobacteria</taxon>
        <taxon>Rhodospirillales</taxon>
        <taxon>Rhodospirillaceae</taxon>
        <taxon>Defluviicoccus</taxon>
    </lineage>
</organism>
<keyword evidence="2" id="KW-1185">Reference proteome</keyword>
<dbReference type="AlphaFoldDB" id="A0A7H1N093"/>
<gene>
    <name evidence="1" type="ORF">HQ394_06930</name>
</gene>
<reference evidence="1 2" key="1">
    <citation type="submission" date="2020-05" db="EMBL/GenBank/DDBJ databases">
        <title>Complete closed genome sequence of Defluviicoccus vanus.</title>
        <authorList>
            <person name="Bessarab I."/>
            <person name="Arumugam K."/>
            <person name="Maszenan A.M."/>
            <person name="Seviour R.J."/>
            <person name="Williams R.B."/>
        </authorList>
    </citation>
    <scope>NUCLEOTIDE SEQUENCE [LARGE SCALE GENOMIC DNA]</scope>
    <source>
        <strain evidence="1 2">Ben 114</strain>
    </source>
</reference>